<protein>
    <recommendedName>
        <fullName evidence="5">DUF262 domain-containing protein</fullName>
    </recommendedName>
</protein>
<evidence type="ECO:0000259" key="2">
    <source>
        <dbReference type="Pfam" id="PF07510"/>
    </source>
</evidence>
<dbReference type="PANTHER" id="PTHR35149">
    <property type="entry name" value="SLL5132 PROTEIN"/>
    <property type="match status" value="1"/>
</dbReference>
<dbReference type="Proteomes" id="UP000603865">
    <property type="component" value="Unassembled WGS sequence"/>
</dbReference>
<name>A0A918F5Q7_9DEIO</name>
<dbReference type="Pfam" id="PF07510">
    <property type="entry name" value="GmrSD_C"/>
    <property type="match status" value="1"/>
</dbReference>
<dbReference type="PANTHER" id="PTHR35149:SF1">
    <property type="entry name" value="DUF5655 DOMAIN-CONTAINING PROTEIN"/>
    <property type="match status" value="1"/>
</dbReference>
<dbReference type="RefSeq" id="WP_189090893.1">
    <property type="nucleotide sequence ID" value="NZ_BMQL01000013.1"/>
</dbReference>
<sequence>MHPQTFGVLELFVKPERYVIPLYQRRYIWTQGRQWQPLWDDIRTKVEEVREKTAQGKQIRPHFLGAIVVAKRQTSGSDLDIYDVVDGQQRLTTFQVFLLAFRDRVKGLDRSVHQRVRAHTRNGNEDLEVRPHEQYKVWPTRFDQPLFTEIWGHSDPDALVQAVQAEQQQHRPVGNIKAAYAFFSTQLAAWLAQDEQHAAALLDTLKQYLQVVRIDLHPEDDPQVIFETLNARGEALQAADLIRNFIFQHAEQQHLDVESLFQQYWAAFDIDRSFWRELVSRGRVRRDQLTWFLTYFLTVQHGREISEGNIFDEFKTWWRGVMNLTVEARLAELKRFADAYLQLNQAAVDTRLGILRVRLDALDTTTLTPVLLYLLTESLPAAELDQILLNLESYLVRRYTAGLTSKNNNQRFLQLLTRLKERQRSEEALSEGALSAAFVRRFLSEARGDSVRWPDDAEFRTHLLNDATYKTLSPRGAVLLLEAAEARLHSDRQELLRFAGTSSVEHVMPRRWEKHWAPPTPDAGTDPAMLAARRDTVLHNLGNLTLVTQKLNASLSNKSFLEKKPHLTKQTLRMLNAYFQDRSTWDEAAIRERAERLADALLQTWPAPIAQGTALPEPIVPDPAVSSDAEKQFDHWLKAPSGYFQVEELEKEGIQGVQFIHRSWSRSWKLVVFRSEEDGEERLTFEVRNDFGVSDPFYARSQAVFARLKEPLELSFGEQLSEVGNGYRIRLDPDLSASELQGVFDRVCVLFIPAVEREITTSLALQAPSALTEVMQRAWPLLPEGWTFLMRDLEPGRKGQQLRIGHASWPTTLYLTYRIVQRQDGRLSVGVQDDTGKAFFLKAALQARWPELVEVVRQAFPGVEEKVGSGISQFVDVMLPLGAGSAEAAETLQALIAATQPLLEQIVAP</sequence>
<feature type="domain" description="GmrSD restriction endonucleases N-terminal" evidence="1">
    <location>
        <begin position="9"/>
        <end position="247"/>
    </location>
</feature>
<evidence type="ECO:0000313" key="4">
    <source>
        <dbReference type="Proteomes" id="UP000603865"/>
    </source>
</evidence>
<reference evidence="3" key="2">
    <citation type="submission" date="2020-09" db="EMBL/GenBank/DDBJ databases">
        <authorList>
            <person name="Sun Q."/>
            <person name="Ohkuma M."/>
        </authorList>
    </citation>
    <scope>NUCLEOTIDE SEQUENCE</scope>
    <source>
        <strain evidence="3">JCM 31311</strain>
    </source>
</reference>
<feature type="domain" description="GmrSD restriction endonucleases C-terminal" evidence="2">
    <location>
        <begin position="453"/>
        <end position="599"/>
    </location>
</feature>
<keyword evidence="4" id="KW-1185">Reference proteome</keyword>
<gene>
    <name evidence="3" type="ORF">GCM10008957_25470</name>
</gene>
<dbReference type="InterPro" id="IPR004919">
    <property type="entry name" value="GmrSD_N"/>
</dbReference>
<accession>A0A918F5Q7</accession>
<organism evidence="3 4">
    <name type="scientific">Deinococcus ruber</name>
    <dbReference type="NCBI Taxonomy" id="1848197"/>
    <lineage>
        <taxon>Bacteria</taxon>
        <taxon>Thermotogati</taxon>
        <taxon>Deinococcota</taxon>
        <taxon>Deinococci</taxon>
        <taxon>Deinococcales</taxon>
        <taxon>Deinococcaceae</taxon>
        <taxon>Deinococcus</taxon>
    </lineage>
</organism>
<dbReference type="Pfam" id="PF03235">
    <property type="entry name" value="GmrSD_N"/>
    <property type="match status" value="1"/>
</dbReference>
<evidence type="ECO:0000313" key="3">
    <source>
        <dbReference type="EMBL" id="GGR11504.1"/>
    </source>
</evidence>
<reference evidence="3" key="1">
    <citation type="journal article" date="2014" name="Int. J. Syst. Evol. Microbiol.">
        <title>Complete genome sequence of Corynebacterium casei LMG S-19264T (=DSM 44701T), isolated from a smear-ripened cheese.</title>
        <authorList>
            <consortium name="US DOE Joint Genome Institute (JGI-PGF)"/>
            <person name="Walter F."/>
            <person name="Albersmeier A."/>
            <person name="Kalinowski J."/>
            <person name="Ruckert C."/>
        </authorList>
    </citation>
    <scope>NUCLEOTIDE SEQUENCE</scope>
    <source>
        <strain evidence="3">JCM 31311</strain>
    </source>
</reference>
<evidence type="ECO:0008006" key="5">
    <source>
        <dbReference type="Google" id="ProtNLM"/>
    </source>
</evidence>
<dbReference type="InterPro" id="IPR011089">
    <property type="entry name" value="GmrSD_C"/>
</dbReference>
<evidence type="ECO:0000259" key="1">
    <source>
        <dbReference type="Pfam" id="PF03235"/>
    </source>
</evidence>
<dbReference type="AlphaFoldDB" id="A0A918F5Q7"/>
<comment type="caution">
    <text evidence="3">The sequence shown here is derived from an EMBL/GenBank/DDBJ whole genome shotgun (WGS) entry which is preliminary data.</text>
</comment>
<proteinExistence type="predicted"/>
<dbReference type="EMBL" id="BMQL01000013">
    <property type="protein sequence ID" value="GGR11504.1"/>
    <property type="molecule type" value="Genomic_DNA"/>
</dbReference>